<evidence type="ECO:0000313" key="2">
    <source>
        <dbReference type="EMBL" id="OQO11893.1"/>
    </source>
</evidence>
<sequence length="509" mass="55342">MDASAYLVKQGWRGSGHSLDQTNRGISRPLLISKKVDVLGVGLNKHAAVSDQWWLRAYDQGLQALGTGKTSALAEAQKHGVNRGGLYARFVRGEGVAGTLGDLSSESKTQSAVVSPTFEGKIAAMADQADFISLAAPAATAPVTGEKRKRDATEDHPPGVKTKKTKKGKIIVVKKNLKQTDPVARQAKLDARAARKVKMRAAKSESKEARSVKLHARLRAEKEKKATAKVKQNVATEKQARQREEKALVAKLLAEDPVKLVKYEERAAEKGMTLLDYHNRRQEKFAEKNGLPLPSITKPKPAAPVADPAGFVVDTVGADLSAPAPAPPTDDIPRDADGHVPMDPTLWEGKVVKDLPRPIRAARTRWMAVRRAERKLASGKVGRNEGKPRGVVKTERQERSVLELLRKCRAMKNSGSTENTVRMENGPLMPTVRITSKDGAFNKEEMKLARRVVRRMGRSEKKAKKLEKKKGPKHAVQAEKAKAKEAVAAAGGGVNSAPVKSKAKHDKKA</sequence>
<feature type="region of interest" description="Disordered" evidence="1">
    <location>
        <begin position="142"/>
        <end position="166"/>
    </location>
</feature>
<dbReference type="EMBL" id="NAJO01000006">
    <property type="protein sequence ID" value="OQO11893.1"/>
    <property type="molecule type" value="Genomic_DNA"/>
</dbReference>
<keyword evidence="3" id="KW-1185">Reference proteome</keyword>
<evidence type="ECO:0008006" key="4">
    <source>
        <dbReference type="Google" id="ProtNLM"/>
    </source>
</evidence>
<evidence type="ECO:0000256" key="1">
    <source>
        <dbReference type="SAM" id="MobiDB-lite"/>
    </source>
</evidence>
<evidence type="ECO:0000313" key="3">
    <source>
        <dbReference type="Proteomes" id="UP000192596"/>
    </source>
</evidence>
<feature type="compositionally biased region" description="Basic residues" evidence="1">
    <location>
        <begin position="454"/>
        <end position="473"/>
    </location>
</feature>
<accession>A0A1V8TKI5</accession>
<name>A0A1V8TKI5_9PEZI</name>
<comment type="caution">
    <text evidence="2">The sequence shown here is derived from an EMBL/GenBank/DDBJ whole genome shotgun (WGS) entry which is preliminary data.</text>
</comment>
<feature type="region of interest" description="Disordered" evidence="1">
    <location>
        <begin position="454"/>
        <end position="509"/>
    </location>
</feature>
<feature type="compositionally biased region" description="Basic and acidic residues" evidence="1">
    <location>
        <begin position="476"/>
        <end position="485"/>
    </location>
</feature>
<dbReference type="InParanoid" id="A0A1V8TKI5"/>
<organism evidence="2 3">
    <name type="scientific">Cryoendolithus antarcticus</name>
    <dbReference type="NCBI Taxonomy" id="1507870"/>
    <lineage>
        <taxon>Eukaryota</taxon>
        <taxon>Fungi</taxon>
        <taxon>Dikarya</taxon>
        <taxon>Ascomycota</taxon>
        <taxon>Pezizomycotina</taxon>
        <taxon>Dothideomycetes</taxon>
        <taxon>Dothideomycetidae</taxon>
        <taxon>Cladosporiales</taxon>
        <taxon>Cladosporiaceae</taxon>
        <taxon>Cryoendolithus</taxon>
    </lineage>
</organism>
<dbReference type="AlphaFoldDB" id="A0A1V8TKI5"/>
<dbReference type="Proteomes" id="UP000192596">
    <property type="component" value="Unassembled WGS sequence"/>
</dbReference>
<gene>
    <name evidence="2" type="ORF">B0A48_03620</name>
</gene>
<reference evidence="3" key="1">
    <citation type="submission" date="2017-03" db="EMBL/GenBank/DDBJ databases">
        <title>Genomes of endolithic fungi from Antarctica.</title>
        <authorList>
            <person name="Coleine C."/>
            <person name="Masonjones S."/>
            <person name="Stajich J.E."/>
        </authorList>
    </citation>
    <scope>NUCLEOTIDE SEQUENCE [LARGE SCALE GENOMIC DNA]</scope>
    <source>
        <strain evidence="3">CCFEE 5527</strain>
    </source>
</reference>
<dbReference type="STRING" id="1507870.A0A1V8TKI5"/>
<feature type="compositionally biased region" description="Basic and acidic residues" evidence="1">
    <location>
        <begin position="145"/>
        <end position="158"/>
    </location>
</feature>
<proteinExistence type="predicted"/>
<protein>
    <recommendedName>
        <fullName evidence="4">G-patch domain-containing protein</fullName>
    </recommendedName>
</protein>
<dbReference type="OrthoDB" id="3366546at2759"/>